<dbReference type="GO" id="GO:0035556">
    <property type="term" value="P:intracellular signal transduction"/>
    <property type="evidence" value="ECO:0007669"/>
    <property type="project" value="InterPro"/>
</dbReference>
<dbReference type="GO" id="GO:0005737">
    <property type="term" value="C:cytoplasm"/>
    <property type="evidence" value="ECO:0007669"/>
    <property type="project" value="TreeGrafter"/>
</dbReference>
<dbReference type="PANTHER" id="PTHR16305">
    <property type="entry name" value="TESTICULAR SOLUBLE ADENYLYL CYCLASE"/>
    <property type="match status" value="1"/>
</dbReference>
<dbReference type="Gene3D" id="3.30.70.1230">
    <property type="entry name" value="Nucleotide cyclase"/>
    <property type="match status" value="1"/>
</dbReference>
<dbReference type="AlphaFoldDB" id="A0A061QRL5"/>
<accession>A0A061QRL5</accession>
<dbReference type="GO" id="GO:0004016">
    <property type="term" value="F:adenylate cyclase activity"/>
    <property type="evidence" value="ECO:0007669"/>
    <property type="project" value="TreeGrafter"/>
</dbReference>
<protein>
    <submittedName>
        <fullName evidence="5">Guanylate cyclase</fullName>
    </submittedName>
</protein>
<feature type="region of interest" description="Disordered" evidence="3">
    <location>
        <begin position="65"/>
        <end position="89"/>
    </location>
</feature>
<evidence type="ECO:0000256" key="3">
    <source>
        <dbReference type="SAM" id="MobiDB-lite"/>
    </source>
</evidence>
<name>A0A061QRL5_9CHLO</name>
<evidence type="ECO:0000313" key="5">
    <source>
        <dbReference type="EMBL" id="JAC61069.1"/>
    </source>
</evidence>
<dbReference type="InterPro" id="IPR027417">
    <property type="entry name" value="P-loop_NTPase"/>
</dbReference>
<dbReference type="CDD" id="cd07302">
    <property type="entry name" value="CHD"/>
    <property type="match status" value="1"/>
</dbReference>
<evidence type="ECO:0000256" key="2">
    <source>
        <dbReference type="ARBA" id="ARBA00022840"/>
    </source>
</evidence>
<dbReference type="PANTHER" id="PTHR16305:SF28">
    <property type="entry name" value="GUANYLATE CYCLASE DOMAIN-CONTAINING PROTEIN"/>
    <property type="match status" value="1"/>
</dbReference>
<sequence>MAHPKSTTDAQEDSLHRAVVQQTLKMTRRRTAYEDRQKSSGPRIARLGSDQCTAPRRHFSVAAAGHRASDSLPAMQHPDACPSDEPSSDEALGACCSEMVVGEREPMEGLDALLRFVPWFVRQRCVLGMDMSMLAENRDVSVLFMVGHLQAKNFSKEMIEQLQNLLGSMIDIMEADYGGSTRQVTVDEKGLAAIFVFGLPGPVSNHHSMQCLHAATEVFSSGLLDGADVSFTAGLASGSCFCGIVGSPATRCEYTVMGDTVNTAARLAGEALKRGKHILCSESLYHSIESNAAKAAARELVPVGSVQLKGKSASLPVFVPHDGGPKIHRRCSCCQGLFIVGREDIIAQASDFLRSSSPDDVVMVIEGSCGMGKTAIMKYLDKHIHESVPSSSTAFFFDALKHDKNYIYETMLRSILICDGIDEISSSELSSLEGQTVAHAKPSALPAIIRPYAKQLAYLHRNGHMKGCIGFQNIYRSIIKSRMQHLAMIVLVDNADHLDPLVWKMLLEAVFGEDRRSSHGAKSTATTSKVLMSGRCARHSWSHSANHDSNLQRLMAMQRVRKARLPPMTKDEVAQMASHLLDGSTISEELKAWIEDQSQGIPLQVSELCNWLSDGYTLTVDADGRVDVKKATERDGQQQPPPLRQAIRARIDQLTGVQNVILRCASVLGQAFHSKLLGQILPSTVSASGVNVPAQLELLRAVNLLTSTADENVWKFPTAIHQEVAYSSMLHSTRRDLHTAAAAALAATHDREEDLAEPGEFSMDRRQAEDEIARHRLKALSAASLRQAEAGAAFAETIRPASDAVGRVVQRLIKQEEYTEALDLQMELYEIVIASDVPMTPANVAVKLDIVKSTASVLSRVHDIRRSDPCVDSHALLEREKRILALSNNLANHLIHLQDAPVLIRT</sequence>
<dbReference type="SUPFAM" id="SSF52540">
    <property type="entry name" value="P-loop containing nucleoside triphosphate hydrolases"/>
    <property type="match status" value="1"/>
</dbReference>
<dbReference type="Gene3D" id="3.40.50.300">
    <property type="entry name" value="P-loop containing nucleotide triphosphate hydrolases"/>
    <property type="match status" value="1"/>
</dbReference>
<dbReference type="SUPFAM" id="SSF55073">
    <property type="entry name" value="Nucleotide cyclase"/>
    <property type="match status" value="1"/>
</dbReference>
<feature type="region of interest" description="Disordered" evidence="3">
    <location>
        <begin position="1"/>
        <end position="48"/>
    </location>
</feature>
<dbReference type="PROSITE" id="PS50125">
    <property type="entry name" value="GUANYLATE_CYCLASE_2"/>
    <property type="match status" value="1"/>
</dbReference>
<dbReference type="GO" id="GO:0005524">
    <property type="term" value="F:ATP binding"/>
    <property type="evidence" value="ECO:0007669"/>
    <property type="project" value="UniProtKB-KW"/>
</dbReference>
<proteinExistence type="predicted"/>
<evidence type="ECO:0000256" key="1">
    <source>
        <dbReference type="ARBA" id="ARBA00022741"/>
    </source>
</evidence>
<dbReference type="Pfam" id="PF00211">
    <property type="entry name" value="Guanylate_cyc"/>
    <property type="match status" value="1"/>
</dbReference>
<dbReference type="InterPro" id="IPR001054">
    <property type="entry name" value="A/G_cyclase"/>
</dbReference>
<keyword evidence="2" id="KW-0067">ATP-binding</keyword>
<dbReference type="InterPro" id="IPR029787">
    <property type="entry name" value="Nucleotide_cyclase"/>
</dbReference>
<dbReference type="GO" id="GO:0009190">
    <property type="term" value="P:cyclic nucleotide biosynthetic process"/>
    <property type="evidence" value="ECO:0007669"/>
    <property type="project" value="InterPro"/>
</dbReference>
<gene>
    <name evidence="5" type="ORF">TSPGSL018_27248</name>
</gene>
<feature type="domain" description="Guanylate cyclase" evidence="4">
    <location>
        <begin position="125"/>
        <end position="268"/>
    </location>
</feature>
<dbReference type="EMBL" id="GBEZ01026096">
    <property type="protein sequence ID" value="JAC61069.1"/>
    <property type="molecule type" value="Transcribed_RNA"/>
</dbReference>
<organism evidence="5">
    <name type="scientific">Tetraselmis sp. GSL018</name>
    <dbReference type="NCBI Taxonomy" id="582737"/>
    <lineage>
        <taxon>Eukaryota</taxon>
        <taxon>Viridiplantae</taxon>
        <taxon>Chlorophyta</taxon>
        <taxon>core chlorophytes</taxon>
        <taxon>Chlorodendrophyceae</taxon>
        <taxon>Chlorodendrales</taxon>
        <taxon>Chlorodendraceae</taxon>
        <taxon>Tetraselmis</taxon>
    </lineage>
</organism>
<keyword evidence="1" id="KW-0547">Nucleotide-binding</keyword>
<reference evidence="5" key="1">
    <citation type="submission" date="2014-05" db="EMBL/GenBank/DDBJ databases">
        <title>The transcriptome of the halophilic microalga Tetraselmis sp. GSL018 isolated from the Great Salt Lake, Utah.</title>
        <authorList>
            <person name="Jinkerson R.E."/>
            <person name="D'Adamo S."/>
            <person name="Posewitz M.C."/>
        </authorList>
    </citation>
    <scope>NUCLEOTIDE SEQUENCE</scope>
    <source>
        <strain evidence="5">GSL018</strain>
    </source>
</reference>
<evidence type="ECO:0000259" key="4">
    <source>
        <dbReference type="PROSITE" id="PS50125"/>
    </source>
</evidence>